<dbReference type="GO" id="GO:0046872">
    <property type="term" value="F:metal ion binding"/>
    <property type="evidence" value="ECO:0007669"/>
    <property type="project" value="InterPro"/>
</dbReference>
<evidence type="ECO:0000259" key="3">
    <source>
        <dbReference type="Pfam" id="PF25137"/>
    </source>
</evidence>
<sequence>MKFTYFMPTKIICGRDCVAEQGNLLKDLGTSALIVTGKSSQKNGALGDVLSALETNGQTATVYDRVTPNPTVACVREGVALLKSAGADFVVAIGGGSPMDAAKAIATLAVQERTDEEIFAGGYAPVALPMAHVPTTAGTGSEVTPYSILTNDAKRTKTSISSPAMFPHLAYLDGKYMRDLPAATTVNTALDAFSHAIEGMLSRNATPLSDALARESLRILYPLLSKTSGALTLEERDTLLYASALAGMTIAQSGTTAVHGMGYSLTYFYNIDHGRANGLLLGATLRLCEKKGVPALQEILSACGDTLGGVCATIDTLLGEREAIPAAQLEEFAAAVSEKHIKKSKYEPTAEEVRTIFFTSLRTQK</sequence>
<keyword evidence="1 4" id="KW-0560">Oxidoreductase</keyword>
<evidence type="ECO:0000313" key="5">
    <source>
        <dbReference type="Proteomes" id="UP000824044"/>
    </source>
</evidence>
<protein>
    <submittedName>
        <fullName evidence="4">Iron-containing alcohol dehydrogenase</fullName>
        <ecNumber evidence="4">1.1.1.1</ecNumber>
    </submittedName>
</protein>
<dbReference type="EMBL" id="DXBS01000135">
    <property type="protein sequence ID" value="HIZ25267.1"/>
    <property type="molecule type" value="Genomic_DNA"/>
</dbReference>
<dbReference type="GO" id="GO:0004022">
    <property type="term" value="F:alcohol dehydrogenase (NAD+) activity"/>
    <property type="evidence" value="ECO:0007669"/>
    <property type="project" value="UniProtKB-EC"/>
</dbReference>
<dbReference type="EC" id="1.1.1.1" evidence="4"/>
<dbReference type="SUPFAM" id="SSF56796">
    <property type="entry name" value="Dehydroquinate synthase-like"/>
    <property type="match status" value="1"/>
</dbReference>
<evidence type="ECO:0000313" key="4">
    <source>
        <dbReference type="EMBL" id="HIZ25267.1"/>
    </source>
</evidence>
<dbReference type="InterPro" id="IPR056798">
    <property type="entry name" value="ADH_Fe_C"/>
</dbReference>
<comment type="caution">
    <text evidence="4">The sequence shown here is derived from an EMBL/GenBank/DDBJ whole genome shotgun (WGS) entry which is preliminary data.</text>
</comment>
<dbReference type="Gene3D" id="3.40.50.1970">
    <property type="match status" value="1"/>
</dbReference>
<dbReference type="CDD" id="cd08181">
    <property type="entry name" value="PPD-like"/>
    <property type="match status" value="1"/>
</dbReference>
<evidence type="ECO:0000256" key="1">
    <source>
        <dbReference type="ARBA" id="ARBA00023002"/>
    </source>
</evidence>
<dbReference type="Gene3D" id="1.20.1090.10">
    <property type="entry name" value="Dehydroquinate synthase-like - alpha domain"/>
    <property type="match status" value="1"/>
</dbReference>
<feature type="domain" description="Fe-containing alcohol dehydrogenase-like C-terminal" evidence="3">
    <location>
        <begin position="185"/>
        <end position="314"/>
    </location>
</feature>
<dbReference type="InterPro" id="IPR001670">
    <property type="entry name" value="ADH_Fe/GldA"/>
</dbReference>
<dbReference type="PANTHER" id="PTHR11496">
    <property type="entry name" value="ALCOHOL DEHYDROGENASE"/>
    <property type="match status" value="1"/>
</dbReference>
<dbReference type="AlphaFoldDB" id="A0A9D2DXU8"/>
<accession>A0A9D2DXU8</accession>
<dbReference type="Pfam" id="PF00465">
    <property type="entry name" value="Fe-ADH"/>
    <property type="match status" value="1"/>
</dbReference>
<dbReference type="Proteomes" id="UP000824044">
    <property type="component" value="Unassembled WGS sequence"/>
</dbReference>
<gene>
    <name evidence="4" type="ORF">H9812_07385</name>
</gene>
<reference evidence="4" key="1">
    <citation type="journal article" date="2021" name="PeerJ">
        <title>Extensive microbial diversity within the chicken gut microbiome revealed by metagenomics and culture.</title>
        <authorList>
            <person name="Gilroy R."/>
            <person name="Ravi A."/>
            <person name="Getino M."/>
            <person name="Pursley I."/>
            <person name="Horton D.L."/>
            <person name="Alikhan N.F."/>
            <person name="Baker D."/>
            <person name="Gharbi K."/>
            <person name="Hall N."/>
            <person name="Watson M."/>
            <person name="Adriaenssens E.M."/>
            <person name="Foster-Nyarko E."/>
            <person name="Jarju S."/>
            <person name="Secka A."/>
            <person name="Antonio M."/>
            <person name="Oren A."/>
            <person name="Chaudhuri R.R."/>
            <person name="La Ragione R."/>
            <person name="Hildebrand F."/>
            <person name="Pallen M.J."/>
        </authorList>
    </citation>
    <scope>NUCLEOTIDE SEQUENCE</scope>
    <source>
        <strain evidence="4">CHK33-5263</strain>
    </source>
</reference>
<organism evidence="4 5">
    <name type="scientific">Candidatus Gallimonas intestinigallinarum</name>
    <dbReference type="NCBI Taxonomy" id="2838604"/>
    <lineage>
        <taxon>Bacteria</taxon>
        <taxon>Bacillati</taxon>
        <taxon>Bacillota</taxon>
        <taxon>Clostridia</taxon>
        <taxon>Candidatus Gallimonas</taxon>
    </lineage>
</organism>
<dbReference type="Pfam" id="PF25137">
    <property type="entry name" value="ADH_Fe_C"/>
    <property type="match status" value="1"/>
</dbReference>
<reference evidence="4" key="2">
    <citation type="submission" date="2021-04" db="EMBL/GenBank/DDBJ databases">
        <authorList>
            <person name="Gilroy R."/>
        </authorList>
    </citation>
    <scope>NUCLEOTIDE SEQUENCE</scope>
    <source>
        <strain evidence="4">CHK33-5263</strain>
    </source>
</reference>
<dbReference type="InterPro" id="IPR039697">
    <property type="entry name" value="Alcohol_dehydrogenase_Fe"/>
</dbReference>
<feature type="domain" description="Alcohol dehydrogenase iron-type/glycerol dehydrogenase GldA" evidence="2">
    <location>
        <begin position="8"/>
        <end position="173"/>
    </location>
</feature>
<dbReference type="PANTHER" id="PTHR11496:SF103">
    <property type="entry name" value="DEHYDROGENASE, PUTATIVE-RELATED"/>
    <property type="match status" value="1"/>
</dbReference>
<name>A0A9D2DXU8_9FIRM</name>
<proteinExistence type="predicted"/>
<dbReference type="FunFam" id="3.40.50.1970:FF:000003">
    <property type="entry name" value="Alcohol dehydrogenase, iron-containing"/>
    <property type="match status" value="1"/>
</dbReference>
<evidence type="ECO:0000259" key="2">
    <source>
        <dbReference type="Pfam" id="PF00465"/>
    </source>
</evidence>